<dbReference type="RefSeq" id="WP_033361922.1">
    <property type="nucleotide sequence ID" value="NZ_CP073767.1"/>
</dbReference>
<dbReference type="Gene3D" id="3.40.630.30">
    <property type="match status" value="1"/>
</dbReference>
<dbReference type="InterPro" id="IPR050832">
    <property type="entry name" value="Bact_Acetyltransf"/>
</dbReference>
<evidence type="ECO:0000256" key="1">
    <source>
        <dbReference type="ARBA" id="ARBA00022679"/>
    </source>
</evidence>
<protein>
    <submittedName>
        <fullName evidence="4">GNAT family N-acetyltransferase</fullName>
        <ecNumber evidence="4">2.3.1.-</ecNumber>
    </submittedName>
</protein>
<keyword evidence="2 4" id="KW-0012">Acyltransferase</keyword>
<dbReference type="KEGG" id="daur:Daura_24085"/>
<evidence type="ECO:0000259" key="3">
    <source>
        <dbReference type="PROSITE" id="PS51186"/>
    </source>
</evidence>
<keyword evidence="5" id="KW-1185">Reference proteome</keyword>
<dbReference type="Pfam" id="PF13673">
    <property type="entry name" value="Acetyltransf_10"/>
    <property type="match status" value="1"/>
</dbReference>
<keyword evidence="1 4" id="KW-0808">Transferase</keyword>
<dbReference type="EC" id="2.3.1.-" evidence="4"/>
<dbReference type="Proteomes" id="UP001058003">
    <property type="component" value="Chromosome"/>
</dbReference>
<organism evidence="4 5">
    <name type="scientific">Dactylosporangium aurantiacum</name>
    <dbReference type="NCBI Taxonomy" id="35754"/>
    <lineage>
        <taxon>Bacteria</taxon>
        <taxon>Bacillati</taxon>
        <taxon>Actinomycetota</taxon>
        <taxon>Actinomycetes</taxon>
        <taxon>Micromonosporales</taxon>
        <taxon>Micromonosporaceae</taxon>
        <taxon>Dactylosporangium</taxon>
    </lineage>
</organism>
<gene>
    <name evidence="4" type="ORF">Daura_24085</name>
</gene>
<dbReference type="PANTHER" id="PTHR43877:SF1">
    <property type="entry name" value="ACETYLTRANSFERASE"/>
    <property type="match status" value="1"/>
</dbReference>
<dbReference type="AlphaFoldDB" id="A0A9Q9INK9"/>
<dbReference type="SUPFAM" id="SSF55729">
    <property type="entry name" value="Acyl-CoA N-acyltransferases (Nat)"/>
    <property type="match status" value="1"/>
</dbReference>
<accession>A0A9Q9INK9</accession>
<evidence type="ECO:0000256" key="2">
    <source>
        <dbReference type="ARBA" id="ARBA00023315"/>
    </source>
</evidence>
<evidence type="ECO:0000313" key="5">
    <source>
        <dbReference type="Proteomes" id="UP001058003"/>
    </source>
</evidence>
<dbReference type="EMBL" id="CP073767">
    <property type="protein sequence ID" value="UWZ58971.1"/>
    <property type="molecule type" value="Genomic_DNA"/>
</dbReference>
<feature type="domain" description="N-acetyltransferase" evidence="3">
    <location>
        <begin position="2"/>
        <end position="149"/>
    </location>
</feature>
<dbReference type="PANTHER" id="PTHR43877">
    <property type="entry name" value="AMINOALKYLPHOSPHONATE N-ACETYLTRANSFERASE-RELATED-RELATED"/>
    <property type="match status" value="1"/>
</dbReference>
<evidence type="ECO:0000313" key="4">
    <source>
        <dbReference type="EMBL" id="UWZ58971.1"/>
    </source>
</evidence>
<dbReference type="InterPro" id="IPR000182">
    <property type="entry name" value="GNAT_dom"/>
</dbReference>
<dbReference type="OrthoDB" id="164032at2"/>
<dbReference type="PROSITE" id="PS51186">
    <property type="entry name" value="GNAT"/>
    <property type="match status" value="1"/>
</dbReference>
<reference evidence="4" key="1">
    <citation type="submission" date="2021-04" db="EMBL/GenBank/DDBJ databases">
        <title>Dactylosporangium aurantiacum NRRL B-8018 full assembly.</title>
        <authorList>
            <person name="Hartkoorn R.C."/>
            <person name="Beaudoing E."/>
            <person name="Hot D."/>
        </authorList>
    </citation>
    <scope>NUCLEOTIDE SEQUENCE</scope>
    <source>
        <strain evidence="4">NRRL B-8018</strain>
    </source>
</reference>
<name>A0A9Q9INK9_9ACTN</name>
<dbReference type="GO" id="GO:0016747">
    <property type="term" value="F:acyltransferase activity, transferring groups other than amino-acyl groups"/>
    <property type="evidence" value="ECO:0007669"/>
    <property type="project" value="InterPro"/>
</dbReference>
<dbReference type="InterPro" id="IPR016181">
    <property type="entry name" value="Acyl_CoA_acyltransferase"/>
</dbReference>
<sequence length="149" mass="16438">MPTIRPFGTGDADVVAGIIVRCLREVNSRDYPPDIIDRMCAHFTPGTVEELAGTRQMFVAVVDGEVVGTISRDGNRVYTMFVRPDAAGRGIGRLLLRHVEALAAADGHDVMETGASITGHGFYQRLGYHDVYRVDTDFGLNYILRRALR</sequence>
<proteinExistence type="predicted"/>
<dbReference type="CDD" id="cd04301">
    <property type="entry name" value="NAT_SF"/>
    <property type="match status" value="1"/>
</dbReference>